<proteinExistence type="predicted"/>
<dbReference type="PANTHER" id="PTHR44156">
    <property type="entry name" value="SUPERNUMERARY LIMBS, ISOFORM B-RELATED"/>
    <property type="match status" value="1"/>
</dbReference>
<dbReference type="InterPro" id="IPR001810">
    <property type="entry name" value="F-box_dom"/>
</dbReference>
<dbReference type="PROSITE" id="PS50294">
    <property type="entry name" value="WD_REPEATS_REGION"/>
    <property type="match status" value="4"/>
</dbReference>
<dbReference type="Gene3D" id="2.130.10.10">
    <property type="entry name" value="YVTN repeat-like/Quinoprotein amine dehydrogenase"/>
    <property type="match status" value="2"/>
</dbReference>
<organism evidence="5 6">
    <name type="scientific">Phlebiopsis gigantea (strain 11061_1 CR5-6)</name>
    <name type="common">White-rot fungus</name>
    <name type="synonym">Peniophora gigantea</name>
    <dbReference type="NCBI Taxonomy" id="745531"/>
    <lineage>
        <taxon>Eukaryota</taxon>
        <taxon>Fungi</taxon>
        <taxon>Dikarya</taxon>
        <taxon>Basidiomycota</taxon>
        <taxon>Agaricomycotina</taxon>
        <taxon>Agaricomycetes</taxon>
        <taxon>Polyporales</taxon>
        <taxon>Phanerochaetaceae</taxon>
        <taxon>Phlebiopsis</taxon>
    </lineage>
</organism>
<evidence type="ECO:0000313" key="6">
    <source>
        <dbReference type="Proteomes" id="UP000053257"/>
    </source>
</evidence>
<name>A0A0C3SAW4_PHLG1</name>
<dbReference type="SUPFAM" id="SSF81383">
    <property type="entry name" value="F-box domain"/>
    <property type="match status" value="1"/>
</dbReference>
<dbReference type="InterPro" id="IPR036322">
    <property type="entry name" value="WD40_repeat_dom_sf"/>
</dbReference>
<feature type="domain" description="F-box" evidence="4">
    <location>
        <begin position="222"/>
        <end position="268"/>
    </location>
</feature>
<sequence length="674" mass="74987">MSIVEDEGNVLEVSPRFDRLLSSVLGSPFVTTTDLPPSEHAHMRGYNTLVDLEQVDGALIAVDRTETVTRPPSPTPSFATDTFSLINWPESADIYAWQPRPSISDAAPACSFLPSGSRRSGPHPFYPSSAPTPFNSLRVSQSSCSKGSRNFNLLPRLWEVLRESSPAKKSKRRLDIAAGEFWAELGGSGYIDWANLPPLDGEEGELIDDEACIIDVRAVTGLDIVSNIPDELALHLMSFLDLPDIMACLRVSRTWRRLASDNAVWQSLFARKRDAGWLLDLRRIRAPTQSASRIRSSLHARGRSGILPAPLEFDWRRLYRSRAELDRRWSTVPHVGQNVEDKENMKVWEPRVRRMLGHTDSVYCLEFDSSRIITGSRDRTIKVWSLKTGRCLAAFSGHRGSVLCLKFEHDFDLDDANMVSEGGAAGWSKGMMVSGSSDCSVCVWNLYSYPVEGEDGDRDCTTVAEVRGILRGHTGGVLDLRIDGQWIISCGKDAAVFVWNRSNLTLHRAFRGHEGPVNAVGIQGNRLASASGDGKMILWDMTTGDRIRTFDAHDRGLACIEFKDDLIVSGSNDCKIKVWSASTGECLRTLTGHEMLVRTLSYDPLSGRLVSGSYDRSIKVWDVATGKVVREFRGLHYSHIFDIKFDCCRIVSVSHDQQIVVLDFTEGLDTSLFV</sequence>
<dbReference type="InterPro" id="IPR053299">
    <property type="entry name" value="ASTRA_WD_repeat"/>
</dbReference>
<dbReference type="Pfam" id="PF00400">
    <property type="entry name" value="WD40"/>
    <property type="match status" value="6"/>
</dbReference>
<dbReference type="InterPro" id="IPR015943">
    <property type="entry name" value="WD40/YVTN_repeat-like_dom_sf"/>
</dbReference>
<dbReference type="EMBL" id="KN840498">
    <property type="protein sequence ID" value="KIP07390.1"/>
    <property type="molecule type" value="Genomic_DNA"/>
</dbReference>
<dbReference type="SMART" id="SM00320">
    <property type="entry name" value="WD40"/>
    <property type="match status" value="7"/>
</dbReference>
<dbReference type="PROSITE" id="PS50082">
    <property type="entry name" value="WD_REPEATS_2"/>
    <property type="match status" value="4"/>
</dbReference>
<dbReference type="HOGENOM" id="CLU_000288_103_6_1"/>
<keyword evidence="1 3" id="KW-0853">WD repeat</keyword>
<feature type="repeat" description="WD" evidence="3">
    <location>
        <begin position="590"/>
        <end position="631"/>
    </location>
</feature>
<dbReference type="PROSITE" id="PS50181">
    <property type="entry name" value="FBOX"/>
    <property type="match status" value="1"/>
</dbReference>
<evidence type="ECO:0000259" key="4">
    <source>
        <dbReference type="PROSITE" id="PS50181"/>
    </source>
</evidence>
<dbReference type="PRINTS" id="PR00320">
    <property type="entry name" value="GPROTEINBRPT"/>
</dbReference>
<dbReference type="CDD" id="cd00200">
    <property type="entry name" value="WD40"/>
    <property type="match status" value="1"/>
</dbReference>
<dbReference type="Gene3D" id="1.20.1280.50">
    <property type="match status" value="1"/>
</dbReference>
<feature type="repeat" description="WD" evidence="3">
    <location>
        <begin position="355"/>
        <end position="394"/>
    </location>
</feature>
<keyword evidence="6" id="KW-1185">Reference proteome</keyword>
<evidence type="ECO:0000256" key="2">
    <source>
        <dbReference type="ARBA" id="ARBA00022737"/>
    </source>
</evidence>
<dbReference type="InterPro" id="IPR001680">
    <property type="entry name" value="WD40_rpt"/>
</dbReference>
<dbReference type="InterPro" id="IPR019775">
    <property type="entry name" value="WD40_repeat_CS"/>
</dbReference>
<reference evidence="5 6" key="1">
    <citation type="journal article" date="2014" name="PLoS Genet.">
        <title>Analysis of the Phlebiopsis gigantea genome, transcriptome and secretome provides insight into its pioneer colonization strategies of wood.</title>
        <authorList>
            <person name="Hori C."/>
            <person name="Ishida T."/>
            <person name="Igarashi K."/>
            <person name="Samejima M."/>
            <person name="Suzuki H."/>
            <person name="Master E."/>
            <person name="Ferreira P."/>
            <person name="Ruiz-Duenas F.J."/>
            <person name="Held B."/>
            <person name="Canessa P."/>
            <person name="Larrondo L.F."/>
            <person name="Schmoll M."/>
            <person name="Druzhinina I.S."/>
            <person name="Kubicek C.P."/>
            <person name="Gaskell J.A."/>
            <person name="Kersten P."/>
            <person name="St John F."/>
            <person name="Glasner J."/>
            <person name="Sabat G."/>
            <person name="Splinter BonDurant S."/>
            <person name="Syed K."/>
            <person name="Yadav J."/>
            <person name="Mgbeahuruike A.C."/>
            <person name="Kovalchuk A."/>
            <person name="Asiegbu F.O."/>
            <person name="Lackner G."/>
            <person name="Hoffmeister D."/>
            <person name="Rencoret J."/>
            <person name="Gutierrez A."/>
            <person name="Sun H."/>
            <person name="Lindquist E."/>
            <person name="Barry K."/>
            <person name="Riley R."/>
            <person name="Grigoriev I.V."/>
            <person name="Henrissat B."/>
            <person name="Kues U."/>
            <person name="Berka R.M."/>
            <person name="Martinez A.T."/>
            <person name="Covert S.F."/>
            <person name="Blanchette R.A."/>
            <person name="Cullen D."/>
        </authorList>
    </citation>
    <scope>NUCLEOTIDE SEQUENCE [LARGE SCALE GENOMIC DNA]</scope>
    <source>
        <strain evidence="5 6">11061_1 CR5-6</strain>
    </source>
</reference>
<evidence type="ECO:0000256" key="3">
    <source>
        <dbReference type="PROSITE-ProRule" id="PRU00221"/>
    </source>
</evidence>
<dbReference type="STRING" id="745531.A0A0C3SAW4"/>
<dbReference type="InterPro" id="IPR020472">
    <property type="entry name" value="WD40_PAC1"/>
</dbReference>
<evidence type="ECO:0000313" key="5">
    <source>
        <dbReference type="EMBL" id="KIP07390.1"/>
    </source>
</evidence>
<keyword evidence="2" id="KW-0677">Repeat</keyword>
<protein>
    <recommendedName>
        <fullName evidence="4">F-box domain-containing protein</fullName>
    </recommendedName>
</protein>
<dbReference type="InterPro" id="IPR036047">
    <property type="entry name" value="F-box-like_dom_sf"/>
</dbReference>
<feature type="repeat" description="WD" evidence="3">
    <location>
        <begin position="550"/>
        <end position="589"/>
    </location>
</feature>
<feature type="repeat" description="WD" evidence="3">
    <location>
        <begin position="510"/>
        <end position="549"/>
    </location>
</feature>
<dbReference type="Pfam" id="PF12937">
    <property type="entry name" value="F-box-like"/>
    <property type="match status" value="1"/>
</dbReference>
<evidence type="ECO:0000256" key="1">
    <source>
        <dbReference type="ARBA" id="ARBA00022574"/>
    </source>
</evidence>
<dbReference type="PROSITE" id="PS00678">
    <property type="entry name" value="WD_REPEATS_1"/>
    <property type="match status" value="2"/>
</dbReference>
<dbReference type="SUPFAM" id="SSF50978">
    <property type="entry name" value="WD40 repeat-like"/>
    <property type="match status" value="1"/>
</dbReference>
<dbReference type="Proteomes" id="UP000053257">
    <property type="component" value="Unassembled WGS sequence"/>
</dbReference>
<dbReference type="AlphaFoldDB" id="A0A0C3SAW4"/>
<accession>A0A0C3SAW4</accession>
<gene>
    <name evidence="5" type="ORF">PHLGIDRAFT_127678</name>
</gene>
<dbReference type="SMART" id="SM00256">
    <property type="entry name" value="FBOX"/>
    <property type="match status" value="1"/>
</dbReference>
<dbReference type="OrthoDB" id="19711at2759"/>